<keyword evidence="2" id="KW-1185">Reference proteome</keyword>
<dbReference type="Proteomes" id="UP001472677">
    <property type="component" value="Unassembled WGS sequence"/>
</dbReference>
<gene>
    <name evidence="1" type="ORF">V6N12_059364</name>
</gene>
<name>A0ABR2EUW6_9ROSI</name>
<evidence type="ECO:0000313" key="1">
    <source>
        <dbReference type="EMBL" id="KAK8565813.1"/>
    </source>
</evidence>
<sequence>MWAFPNATALAWLARVPPAYHGETRFLLNTVSNPKSSWKQLQGVPSHIEQRNGTGLEVLGRKLCTIMGGCEPDANATAMMFARPLGVKLKSVGLRTGLHQLNSRDPGLASTISIGCNPSTQPNGGRCHFNMPLPPQPVANLPLIEMSSLPKFQLSTACCYS</sequence>
<organism evidence="1 2">
    <name type="scientific">Hibiscus sabdariffa</name>
    <name type="common">roselle</name>
    <dbReference type="NCBI Taxonomy" id="183260"/>
    <lineage>
        <taxon>Eukaryota</taxon>
        <taxon>Viridiplantae</taxon>
        <taxon>Streptophyta</taxon>
        <taxon>Embryophyta</taxon>
        <taxon>Tracheophyta</taxon>
        <taxon>Spermatophyta</taxon>
        <taxon>Magnoliopsida</taxon>
        <taxon>eudicotyledons</taxon>
        <taxon>Gunneridae</taxon>
        <taxon>Pentapetalae</taxon>
        <taxon>rosids</taxon>
        <taxon>malvids</taxon>
        <taxon>Malvales</taxon>
        <taxon>Malvaceae</taxon>
        <taxon>Malvoideae</taxon>
        <taxon>Hibiscus</taxon>
    </lineage>
</organism>
<evidence type="ECO:0000313" key="2">
    <source>
        <dbReference type="Proteomes" id="UP001472677"/>
    </source>
</evidence>
<comment type="caution">
    <text evidence="1">The sequence shown here is derived from an EMBL/GenBank/DDBJ whole genome shotgun (WGS) entry which is preliminary data.</text>
</comment>
<protein>
    <submittedName>
        <fullName evidence="1">Uncharacterized protein</fullName>
    </submittedName>
</protein>
<reference evidence="1 2" key="1">
    <citation type="journal article" date="2024" name="G3 (Bethesda)">
        <title>Genome assembly of Hibiscus sabdariffa L. provides insights into metabolisms of medicinal natural products.</title>
        <authorList>
            <person name="Kim T."/>
        </authorList>
    </citation>
    <scope>NUCLEOTIDE SEQUENCE [LARGE SCALE GENOMIC DNA]</scope>
    <source>
        <strain evidence="1">TK-2024</strain>
        <tissue evidence="1">Old leaves</tissue>
    </source>
</reference>
<proteinExistence type="predicted"/>
<accession>A0ABR2EUW6</accession>
<dbReference type="EMBL" id="JBBPBM010000010">
    <property type="protein sequence ID" value="KAK8565813.1"/>
    <property type="molecule type" value="Genomic_DNA"/>
</dbReference>